<dbReference type="PROSITE" id="PS51257">
    <property type="entry name" value="PROKAR_LIPOPROTEIN"/>
    <property type="match status" value="1"/>
</dbReference>
<sequence>MRWWACVMLAAALAGCGGGTEQRVAGPEPIAEGETCHLCGMLIRRFPGPKGEAVDAAGRVLKFCSTRDLFAWALDPEHRSQVQALYVHDMAQSPWEAPDDRHLVDGRKAWYVVGHPLKGAMGHTLASFARRDDAEAFAARYPGARVLRFEDLTVDLIARLPGPAGG</sequence>
<name>A0A3N1Y532_9GAMM</name>
<dbReference type="Proteomes" id="UP000276634">
    <property type="component" value="Unassembled WGS sequence"/>
</dbReference>
<dbReference type="SUPFAM" id="SSF160387">
    <property type="entry name" value="NosL/MerB-like"/>
    <property type="match status" value="1"/>
</dbReference>
<dbReference type="AlphaFoldDB" id="A0A3N1Y532"/>
<evidence type="ECO:0000313" key="1">
    <source>
        <dbReference type="EMBL" id="ROR32387.1"/>
    </source>
</evidence>
<dbReference type="EMBL" id="RJVI01000002">
    <property type="protein sequence ID" value="ROR32387.1"/>
    <property type="molecule type" value="Genomic_DNA"/>
</dbReference>
<dbReference type="Pfam" id="PF05573">
    <property type="entry name" value="NosL"/>
    <property type="match status" value="1"/>
</dbReference>
<proteinExistence type="predicted"/>
<evidence type="ECO:0000313" key="2">
    <source>
        <dbReference type="Proteomes" id="UP000276634"/>
    </source>
</evidence>
<accession>A0A3N1Y532</accession>
<dbReference type="Gene3D" id="3.30.70.2060">
    <property type="match status" value="1"/>
</dbReference>
<protein>
    <submittedName>
        <fullName evidence="1">Copper chaperone NosL</fullName>
    </submittedName>
</protein>
<dbReference type="Gene3D" id="3.30.70.2050">
    <property type="match status" value="1"/>
</dbReference>
<dbReference type="PANTHER" id="PTHR41247:SF1">
    <property type="entry name" value="HTH-TYPE TRANSCRIPTIONAL REPRESSOR YCNK"/>
    <property type="match status" value="1"/>
</dbReference>
<reference evidence="1 2" key="1">
    <citation type="submission" date="2018-11" db="EMBL/GenBank/DDBJ databases">
        <title>Genomic Encyclopedia of Type Strains, Phase IV (KMG-IV): sequencing the most valuable type-strain genomes for metagenomic binning, comparative biology and taxonomic classification.</title>
        <authorList>
            <person name="Goeker M."/>
        </authorList>
    </citation>
    <scope>NUCLEOTIDE SEQUENCE [LARGE SCALE GENOMIC DNA]</scope>
    <source>
        <strain evidence="1 2">DSM 100275</strain>
    </source>
</reference>
<dbReference type="InterPro" id="IPR008719">
    <property type="entry name" value="N2O_reductase_NosL"/>
</dbReference>
<dbReference type="RefSeq" id="WP_123401332.1">
    <property type="nucleotide sequence ID" value="NZ_RJVI01000002.1"/>
</dbReference>
<keyword evidence="2" id="KW-1185">Reference proteome</keyword>
<dbReference type="OrthoDB" id="982633at2"/>
<gene>
    <name evidence="1" type="ORF">EDC57_1587</name>
</gene>
<dbReference type="PANTHER" id="PTHR41247">
    <property type="entry name" value="HTH-TYPE TRANSCRIPTIONAL REPRESSOR YCNK"/>
    <property type="match status" value="1"/>
</dbReference>
<organism evidence="1 2">
    <name type="scientific">Inmirania thermothiophila</name>
    <dbReference type="NCBI Taxonomy" id="1750597"/>
    <lineage>
        <taxon>Bacteria</taxon>
        <taxon>Pseudomonadati</taxon>
        <taxon>Pseudomonadota</taxon>
        <taxon>Gammaproteobacteria</taxon>
        <taxon>Chromatiales</taxon>
        <taxon>Ectothiorhodospiraceae</taxon>
        <taxon>Inmirania</taxon>
    </lineage>
</organism>
<comment type="caution">
    <text evidence="1">The sequence shown here is derived from an EMBL/GenBank/DDBJ whole genome shotgun (WGS) entry which is preliminary data.</text>
</comment>